<dbReference type="EMBL" id="CP025431">
    <property type="protein sequence ID" value="AUH66534.1"/>
    <property type="molecule type" value="Genomic_DNA"/>
</dbReference>
<protein>
    <submittedName>
        <fullName evidence="6">Type VI secretion system membrane subunit TssM</fullName>
    </submittedName>
</protein>
<evidence type="ECO:0000259" key="4">
    <source>
        <dbReference type="Pfam" id="PF06761"/>
    </source>
</evidence>
<evidence type="ECO:0000259" key="3">
    <source>
        <dbReference type="Pfam" id="PF06744"/>
    </source>
</evidence>
<dbReference type="InterPro" id="IPR027417">
    <property type="entry name" value="P-loop_NTPase"/>
</dbReference>
<dbReference type="Pfam" id="PF14331">
    <property type="entry name" value="IcmF-related_N"/>
    <property type="match status" value="1"/>
</dbReference>
<dbReference type="InterPro" id="IPR053156">
    <property type="entry name" value="T6SS_TssM-like"/>
</dbReference>
<evidence type="ECO:0000256" key="1">
    <source>
        <dbReference type="SAM" id="MobiDB-lite"/>
    </source>
</evidence>
<dbReference type="NCBIfam" id="TIGR03348">
    <property type="entry name" value="VI_IcmF"/>
    <property type="match status" value="1"/>
</dbReference>
<dbReference type="InterPro" id="IPR025743">
    <property type="entry name" value="TssM1_N"/>
</dbReference>
<proteinExistence type="predicted"/>
<sequence length="1184" mass="129102">MAVLKKILGFLFSRFLWTLIGVTILCVLIWLYGPLISFGEMQPLASDLTRIIVIGVIIILWLLSMLLRQMRAARANRVFVQELAAPPPEAKRGPGDENLAEVQSKFQGVLEQMKRSKLGSRKFLRDMPWYVIIGPPGTGKTTALRQSGLHFPIDLSDDLKGVGGTRNCDWFFTEDAVLIDTAGRYVEQQSDPEVDAAEWKGFMDLLVRHRGRRALNGVILTLSVQELAGDDSSIRDHGREIRKRLAELREQTGLKLPVYLMITKADLIPGFEEFFGDLNSRDREQVWGATLGTADRIDGLTVDREMQALQAALETRLVDRIADDLPLPQRAAIFRFPAQLDQLTAPLKVLIEAAFGESRYEESPWLRGIYLTSATQEGSPIDQMLVGISGSLGLSAPVPEQRRHGEKRSFFLRNLLTELIFPEAGLGRFDPRAEERRRWLWRGALAASAAAVVLLGTLFLFSFLRWTGALGDQERQLTDLTARLANVAAREAPTDPLDLNLALEAANATALAATPAPEGPLTLAGPGALPELNQIHTIAYDRTLRNILEPRMVAMVEATMWRHSRDPEFLLDALKAYQMLTGQAPYDAEFLSNWWQVALPEYAPIDPFPTEESLDHQLAALDRMRSEEAKIEPDAQLVSVALQSICTIPLAVRAYRSLLSNPTVAGLPEWVPAEETGPNGARVLTRLSEKTLRDGLPGAFTYDGFHSTVLPLLPEVAAQAALDRAVFAGGCNENAEASEEKLQADILKLYYDDFIAQWDGFLRDIRLTPITDLTDAQSNLKDLSSADSALKRLLLSVVAETDLTRPPETPEAEGGDNAAAEKAGMKAVSKLGRIGKLVKTGVRIAGSGGDAAAEPPPPPGLPVSEHFIPIRSTVQEVDGAPPLLDDAVAALAALSNELQTVAASPDPQSALLARGGLPQLTGTIANEATRLPDPIDKWVAGIAGDTISVTREAVIAQLNARWRADVLPFCRSATGGRYPFDQGSAIDVNTQDFQRLFGPGGLIDGFVNDNLAAYVDSTVRPWKWRADFGLDASLLAPFERARSMRDALFPGGSGPVMAFTLQATDLSANASRVTLNVDGQVLTYFNAATRPEPMTWPGRDGTNMITLSFAPVDGTSEIISSESGSWAFLRLIRGGALSKTAQPDVFALRLSARGFSSSFDLRANSVENPFDLTMFSGFSCPVGF</sequence>
<feature type="domain" description="IcmF-related" evidence="4">
    <location>
        <begin position="532"/>
        <end position="801"/>
    </location>
</feature>
<feature type="domain" description="Type VI secretion system component TssM1 N-terminal" evidence="5">
    <location>
        <begin position="193"/>
        <end position="447"/>
    </location>
</feature>
<dbReference type="RefSeq" id="WP_101754505.1">
    <property type="nucleotide sequence ID" value="NZ_CP025431.1"/>
</dbReference>
<dbReference type="Proteomes" id="UP000234530">
    <property type="component" value="Plasmid pPZ01"/>
</dbReference>
<dbReference type="InterPro" id="IPR010623">
    <property type="entry name" value="IcmF_C"/>
</dbReference>
<dbReference type="AlphaFoldDB" id="A0A2H5F4R5"/>
<keyword evidence="7" id="KW-1185">Reference proteome</keyword>
<dbReference type="Gene3D" id="3.40.50.300">
    <property type="entry name" value="P-loop containing nucleotide triphosphate hydrolases"/>
    <property type="match status" value="1"/>
</dbReference>
<dbReference type="KEGG" id="pzh:CX676_19685"/>
<dbReference type="PANTHER" id="PTHR36153:SF1">
    <property type="entry name" value="TYPE VI SECRETION SYSTEM COMPONENT TSSM1"/>
    <property type="match status" value="1"/>
</dbReference>
<gene>
    <name evidence="6" type="primary">icmF</name>
    <name evidence="6" type="ORF">CX676_19685</name>
</gene>
<dbReference type="Pfam" id="PF06744">
    <property type="entry name" value="IcmF_C"/>
    <property type="match status" value="1"/>
</dbReference>
<feature type="transmembrane region" description="Helical" evidence="2">
    <location>
        <begin position="439"/>
        <end position="464"/>
    </location>
</feature>
<feature type="transmembrane region" description="Helical" evidence="2">
    <location>
        <begin position="48"/>
        <end position="67"/>
    </location>
</feature>
<reference evidence="6 7" key="1">
    <citation type="journal article" date="2013" name="Antonie Van Leeuwenhoek">
        <title>Paracoccus zhejiangensis sp. nov., isolated from activated sludge in wastewater-treatment system.</title>
        <authorList>
            <person name="Wu Z.G."/>
            <person name="Zhang D.F."/>
            <person name="Liu Y.L."/>
            <person name="Wang F."/>
            <person name="Jiang X."/>
            <person name="Li C."/>
            <person name="Li S.P."/>
            <person name="Hong Q."/>
            <person name="Li W.J."/>
        </authorList>
    </citation>
    <scope>NUCLEOTIDE SEQUENCE [LARGE SCALE GENOMIC DNA]</scope>
    <source>
        <strain evidence="6 7">J6</strain>
        <plasmid evidence="7">Plasmid ppz01</plasmid>
    </source>
</reference>
<evidence type="ECO:0000313" key="6">
    <source>
        <dbReference type="EMBL" id="AUH66534.1"/>
    </source>
</evidence>
<dbReference type="Pfam" id="PF06761">
    <property type="entry name" value="IcmF-related"/>
    <property type="match status" value="1"/>
</dbReference>
<evidence type="ECO:0000259" key="5">
    <source>
        <dbReference type="Pfam" id="PF14331"/>
    </source>
</evidence>
<keyword evidence="2" id="KW-0812">Transmembrane</keyword>
<feature type="transmembrane region" description="Helical" evidence="2">
    <location>
        <begin position="12"/>
        <end position="33"/>
    </location>
</feature>
<name>A0A2H5F4R5_9RHOB</name>
<dbReference type="CDD" id="cd00882">
    <property type="entry name" value="Ras_like_GTPase"/>
    <property type="match status" value="1"/>
</dbReference>
<feature type="domain" description="Type VI secretion system IcmF C-terminal" evidence="3">
    <location>
        <begin position="1059"/>
        <end position="1165"/>
    </location>
</feature>
<evidence type="ECO:0000313" key="7">
    <source>
        <dbReference type="Proteomes" id="UP000234530"/>
    </source>
</evidence>
<keyword evidence="6" id="KW-0614">Plasmid</keyword>
<keyword evidence="2" id="KW-1133">Transmembrane helix</keyword>
<accession>A0A2H5F4R5</accession>
<dbReference type="InterPro" id="IPR009612">
    <property type="entry name" value="IcmF-rel"/>
</dbReference>
<organism evidence="6 7">
    <name type="scientific">Paracoccus zhejiangensis</name>
    <dbReference type="NCBI Taxonomy" id="1077935"/>
    <lineage>
        <taxon>Bacteria</taxon>
        <taxon>Pseudomonadati</taxon>
        <taxon>Pseudomonadota</taxon>
        <taxon>Alphaproteobacteria</taxon>
        <taxon>Rhodobacterales</taxon>
        <taxon>Paracoccaceae</taxon>
        <taxon>Paracoccus</taxon>
    </lineage>
</organism>
<feature type="region of interest" description="Disordered" evidence="1">
    <location>
        <begin position="801"/>
        <end position="821"/>
    </location>
</feature>
<dbReference type="InterPro" id="IPR017731">
    <property type="entry name" value="TssM1-like"/>
</dbReference>
<dbReference type="PANTHER" id="PTHR36153">
    <property type="entry name" value="INNER MEMBRANE PROTEIN-RELATED"/>
    <property type="match status" value="1"/>
</dbReference>
<geneLocation type="plasmid" evidence="7">
    <name>ppz01</name>
</geneLocation>
<keyword evidence="2" id="KW-0472">Membrane</keyword>
<evidence type="ECO:0000256" key="2">
    <source>
        <dbReference type="SAM" id="Phobius"/>
    </source>
</evidence>
<dbReference type="SUPFAM" id="SSF52540">
    <property type="entry name" value="P-loop containing nucleoside triphosphate hydrolases"/>
    <property type="match status" value="1"/>
</dbReference>
<dbReference type="OrthoDB" id="9758229at2"/>